<proteinExistence type="predicted"/>
<gene>
    <name evidence="1" type="ORF">NC797_11470</name>
</gene>
<dbReference type="AlphaFoldDB" id="A0A9X4AP33"/>
<evidence type="ECO:0000313" key="2">
    <source>
        <dbReference type="Proteomes" id="UP001145050"/>
    </source>
</evidence>
<dbReference type="RefSeq" id="WP_272436929.1">
    <property type="nucleotide sequence ID" value="NZ_JAMQKB010000011.1"/>
</dbReference>
<dbReference type="EMBL" id="JAMQKB010000011">
    <property type="protein sequence ID" value="MDC3425125.1"/>
    <property type="molecule type" value="Genomic_DNA"/>
</dbReference>
<sequence length="189" mass="22441">MTTVNDLKEALKYLEDKPIFERQLEFASLITDFFKNKGITPIVVGGLSVEIYTRNDYHTHDIDFVSDGWNLFDELLTNQLGFERTEREWYHVETEIAVEVPSNHLEGNPDLVFELTLPNGKKLYVIGVEDIIIHRIEGIAFTIKFPEDDEDYEWAYRMFLIHKDDMDLKYLVERAKQTKIFNLIEHWFY</sequence>
<protein>
    <submittedName>
        <fullName evidence="1">Uncharacterized protein</fullName>
    </submittedName>
</protein>
<dbReference type="Proteomes" id="UP001145050">
    <property type="component" value="Unassembled WGS sequence"/>
</dbReference>
<evidence type="ECO:0000313" key="1">
    <source>
        <dbReference type="EMBL" id="MDC3425125.1"/>
    </source>
</evidence>
<comment type="caution">
    <text evidence="1">The sequence shown here is derived from an EMBL/GenBank/DDBJ whole genome shotgun (WGS) entry which is preliminary data.</text>
</comment>
<name>A0A9X4AP33_9BACI</name>
<organism evidence="1 2">
    <name type="scientific">Terrihalobacillus insolitus</name>
    <dbReference type="NCBI Taxonomy" id="2950438"/>
    <lineage>
        <taxon>Bacteria</taxon>
        <taxon>Bacillati</taxon>
        <taxon>Bacillota</taxon>
        <taxon>Bacilli</taxon>
        <taxon>Bacillales</taxon>
        <taxon>Bacillaceae</taxon>
        <taxon>Terrihalobacillus</taxon>
    </lineage>
</organism>
<accession>A0A9X4AP33</accession>
<reference evidence="1" key="1">
    <citation type="submission" date="2022-06" db="EMBL/GenBank/DDBJ databases">
        <title>Aquibacillus sp. a new bacterium isolated from soil saline samples.</title>
        <authorList>
            <person name="Galisteo C."/>
            <person name="De La Haba R."/>
            <person name="Sanchez-Porro C."/>
            <person name="Ventosa A."/>
        </authorList>
    </citation>
    <scope>NUCLEOTIDE SEQUENCE</scope>
    <source>
        <strain evidence="1">3ASR75-11</strain>
    </source>
</reference>
<keyword evidence="2" id="KW-1185">Reference proteome</keyword>